<keyword evidence="8" id="KW-1185">Reference proteome</keyword>
<dbReference type="InterPro" id="IPR004842">
    <property type="entry name" value="SLC12A_fam"/>
</dbReference>
<organism evidence="7 8">
    <name type="scientific">Rhamnusium bicolor</name>
    <dbReference type="NCBI Taxonomy" id="1586634"/>
    <lineage>
        <taxon>Eukaryota</taxon>
        <taxon>Metazoa</taxon>
        <taxon>Ecdysozoa</taxon>
        <taxon>Arthropoda</taxon>
        <taxon>Hexapoda</taxon>
        <taxon>Insecta</taxon>
        <taxon>Pterygota</taxon>
        <taxon>Neoptera</taxon>
        <taxon>Endopterygota</taxon>
        <taxon>Coleoptera</taxon>
        <taxon>Polyphaga</taxon>
        <taxon>Cucujiformia</taxon>
        <taxon>Chrysomeloidea</taxon>
        <taxon>Cerambycidae</taxon>
        <taxon>Lepturinae</taxon>
        <taxon>Rhagiini</taxon>
        <taxon>Rhamnusium</taxon>
    </lineage>
</organism>
<protein>
    <recommendedName>
        <fullName evidence="6">Amino acid permease/ SLC12A domain-containing protein</fullName>
    </recommendedName>
</protein>
<dbReference type="GO" id="GO:1990573">
    <property type="term" value="P:potassium ion import across plasma membrane"/>
    <property type="evidence" value="ECO:0007669"/>
    <property type="project" value="TreeGrafter"/>
</dbReference>
<comment type="subcellular location">
    <subcellularLocation>
        <location evidence="1">Membrane</location>
        <topology evidence="1">Multi-pass membrane protein</topology>
    </subcellularLocation>
</comment>
<evidence type="ECO:0000256" key="1">
    <source>
        <dbReference type="ARBA" id="ARBA00004141"/>
    </source>
</evidence>
<dbReference type="GO" id="GO:0006884">
    <property type="term" value="P:cell volume homeostasis"/>
    <property type="evidence" value="ECO:0007669"/>
    <property type="project" value="TreeGrafter"/>
</dbReference>
<sequence>MKAIYPGKLNLIAPLISNFFLAAYTLINFSTFHASLAKPIGWRPTFKVIKKPHEVNLQIYLFNTSLQYYNMWLSLLGSILCVLVMFLISWFTALLTLATVLALYLIVAYRKPGEVALHKFNINLDSIFF</sequence>
<evidence type="ECO:0000313" key="8">
    <source>
        <dbReference type="Proteomes" id="UP001162156"/>
    </source>
</evidence>
<name>A0AAV8XIQ0_9CUCU</name>
<reference evidence="7" key="1">
    <citation type="journal article" date="2023" name="Insect Mol. Biol.">
        <title>Genome sequencing provides insights into the evolution of gene families encoding plant cell wall-degrading enzymes in longhorned beetles.</title>
        <authorList>
            <person name="Shin N.R."/>
            <person name="Okamura Y."/>
            <person name="Kirsch R."/>
            <person name="Pauchet Y."/>
        </authorList>
    </citation>
    <scope>NUCLEOTIDE SEQUENCE</scope>
    <source>
        <strain evidence="7">RBIC_L_NR</strain>
    </source>
</reference>
<dbReference type="GO" id="GO:0008511">
    <property type="term" value="F:sodium:potassium:chloride symporter activity"/>
    <property type="evidence" value="ECO:0007669"/>
    <property type="project" value="TreeGrafter"/>
</dbReference>
<dbReference type="GO" id="GO:0055064">
    <property type="term" value="P:chloride ion homeostasis"/>
    <property type="evidence" value="ECO:0007669"/>
    <property type="project" value="TreeGrafter"/>
</dbReference>
<proteinExistence type="predicted"/>
<dbReference type="InterPro" id="IPR004841">
    <property type="entry name" value="AA-permease/SLC12A_dom"/>
</dbReference>
<evidence type="ECO:0000313" key="7">
    <source>
        <dbReference type="EMBL" id="KAJ8938803.1"/>
    </source>
</evidence>
<accession>A0AAV8XIQ0</accession>
<evidence type="ECO:0000256" key="3">
    <source>
        <dbReference type="ARBA" id="ARBA00022989"/>
    </source>
</evidence>
<dbReference type="Pfam" id="PF00324">
    <property type="entry name" value="AA_permease"/>
    <property type="match status" value="1"/>
</dbReference>
<dbReference type="AlphaFoldDB" id="A0AAV8XIQ0"/>
<dbReference type="PANTHER" id="PTHR11827:SF103">
    <property type="entry name" value="SODIUM CHLORIDE COTRANSPORTER 69, ISOFORM E"/>
    <property type="match status" value="1"/>
</dbReference>
<keyword evidence="3 5" id="KW-1133">Transmembrane helix</keyword>
<feature type="domain" description="Amino acid permease/ SLC12A" evidence="6">
    <location>
        <begin position="56"/>
        <end position="113"/>
    </location>
</feature>
<evidence type="ECO:0000259" key="6">
    <source>
        <dbReference type="Pfam" id="PF00324"/>
    </source>
</evidence>
<dbReference type="GO" id="GO:0016020">
    <property type="term" value="C:membrane"/>
    <property type="evidence" value="ECO:0007669"/>
    <property type="project" value="UniProtKB-SubCell"/>
</dbReference>
<dbReference type="EMBL" id="JANEYF010003155">
    <property type="protein sequence ID" value="KAJ8938803.1"/>
    <property type="molecule type" value="Genomic_DNA"/>
</dbReference>
<evidence type="ECO:0000256" key="4">
    <source>
        <dbReference type="ARBA" id="ARBA00023136"/>
    </source>
</evidence>
<gene>
    <name evidence="7" type="ORF">NQ314_011339</name>
</gene>
<dbReference type="GO" id="GO:0055075">
    <property type="term" value="P:potassium ion homeostasis"/>
    <property type="evidence" value="ECO:0007669"/>
    <property type="project" value="TreeGrafter"/>
</dbReference>
<dbReference type="PANTHER" id="PTHR11827">
    <property type="entry name" value="SOLUTE CARRIER FAMILY 12, CATION COTRANSPORTERS"/>
    <property type="match status" value="1"/>
</dbReference>
<feature type="transmembrane region" description="Helical" evidence="5">
    <location>
        <begin position="12"/>
        <end position="34"/>
    </location>
</feature>
<evidence type="ECO:0000256" key="5">
    <source>
        <dbReference type="SAM" id="Phobius"/>
    </source>
</evidence>
<dbReference type="Proteomes" id="UP001162156">
    <property type="component" value="Unassembled WGS sequence"/>
</dbReference>
<keyword evidence="2 5" id="KW-0812">Transmembrane</keyword>
<evidence type="ECO:0000256" key="2">
    <source>
        <dbReference type="ARBA" id="ARBA00022692"/>
    </source>
</evidence>
<feature type="transmembrane region" description="Helical" evidence="5">
    <location>
        <begin position="75"/>
        <end position="107"/>
    </location>
</feature>
<dbReference type="GO" id="GO:0055078">
    <property type="term" value="P:sodium ion homeostasis"/>
    <property type="evidence" value="ECO:0007669"/>
    <property type="project" value="TreeGrafter"/>
</dbReference>
<keyword evidence="4 5" id="KW-0472">Membrane</keyword>
<comment type="caution">
    <text evidence="7">The sequence shown here is derived from an EMBL/GenBank/DDBJ whole genome shotgun (WGS) entry which is preliminary data.</text>
</comment>
<dbReference type="Gene3D" id="1.20.1740.10">
    <property type="entry name" value="Amino acid/polyamine transporter I"/>
    <property type="match status" value="1"/>
</dbReference>